<accession>D3Q181</accession>
<name>D3Q181_STANL</name>
<gene>
    <name evidence="2" type="ordered locus">Snas_6037</name>
</gene>
<protein>
    <recommendedName>
        <fullName evidence="1">AB hydrolase-1 domain-containing protein</fullName>
    </recommendedName>
</protein>
<feature type="domain" description="AB hydrolase-1" evidence="1">
    <location>
        <begin position="26"/>
        <end position="151"/>
    </location>
</feature>
<proteinExistence type="predicted"/>
<dbReference type="InterPro" id="IPR029058">
    <property type="entry name" value="AB_hydrolase_fold"/>
</dbReference>
<dbReference type="HOGENOM" id="CLU_083329_0_0_11"/>
<dbReference type="InterPro" id="IPR000073">
    <property type="entry name" value="AB_hydrolase_1"/>
</dbReference>
<dbReference type="GO" id="GO:0003824">
    <property type="term" value="F:catalytic activity"/>
    <property type="evidence" value="ECO:0007669"/>
    <property type="project" value="UniProtKB-ARBA"/>
</dbReference>
<evidence type="ECO:0000313" key="3">
    <source>
        <dbReference type="Proteomes" id="UP000000844"/>
    </source>
</evidence>
<evidence type="ECO:0000313" key="2">
    <source>
        <dbReference type="EMBL" id="ADD45661.1"/>
    </source>
</evidence>
<dbReference type="OrthoDB" id="3210164at2"/>
<keyword evidence="3" id="KW-1185">Reference proteome</keyword>
<dbReference type="Gene3D" id="3.40.50.1820">
    <property type="entry name" value="alpha/beta hydrolase"/>
    <property type="match status" value="1"/>
</dbReference>
<dbReference type="KEGG" id="sna:Snas_6037"/>
<sequence>MNVTVSANTLTTQDGELYYELRGRGPLVALVGAPMDADAFAPLAELLAVDHTVLTTDPRGIKRSRLDDETQVSTPELRAGDLARLLEEVDDGSAVVLGSSGGALTALALMQARPELVRAVVAHEPPVDALLEDREVYFAGTDAIIERYLAGDVVGAWKKFMVQGNIDIPDEAIEFMFGGERDPQAVKDERRWFAYELRATTRWEPDLEVLRGSRSRIVVGIGEASAGQECDLTSRALAERLGIEPVLFPGDHTGFADDPAAFVPRLGEVLARV</sequence>
<evidence type="ECO:0000259" key="1">
    <source>
        <dbReference type="Pfam" id="PF00561"/>
    </source>
</evidence>
<dbReference type="RefSeq" id="WP_013021232.1">
    <property type="nucleotide sequence ID" value="NC_013947.1"/>
</dbReference>
<organism evidence="2 3">
    <name type="scientific">Stackebrandtia nassauensis (strain DSM 44728 / CIP 108903 / NRRL B-16338 / NBRC 102104 / LLR-40K-21)</name>
    <dbReference type="NCBI Taxonomy" id="446470"/>
    <lineage>
        <taxon>Bacteria</taxon>
        <taxon>Bacillati</taxon>
        <taxon>Actinomycetota</taxon>
        <taxon>Actinomycetes</taxon>
        <taxon>Glycomycetales</taxon>
        <taxon>Glycomycetaceae</taxon>
        <taxon>Stackebrandtia</taxon>
    </lineage>
</organism>
<dbReference type="AlphaFoldDB" id="D3Q181"/>
<dbReference type="Proteomes" id="UP000000844">
    <property type="component" value="Chromosome"/>
</dbReference>
<reference evidence="2 3" key="1">
    <citation type="journal article" date="2009" name="Stand. Genomic Sci.">
        <title>Complete genome sequence of Stackebrandtia nassauensis type strain (LLR-40K-21).</title>
        <authorList>
            <person name="Munk C."/>
            <person name="Lapidus A."/>
            <person name="Copeland A."/>
            <person name="Jando M."/>
            <person name="Mayilraj S."/>
            <person name="Glavina Del Rio T."/>
            <person name="Nolan M."/>
            <person name="Chen F."/>
            <person name="Lucas S."/>
            <person name="Tice H."/>
            <person name="Cheng J.F."/>
            <person name="Han C."/>
            <person name="Detter J.C."/>
            <person name="Bruce D."/>
            <person name="Goodwin L."/>
            <person name="Chain P."/>
            <person name="Pitluck S."/>
            <person name="Goker M."/>
            <person name="Ovchinikova G."/>
            <person name="Pati A."/>
            <person name="Ivanova N."/>
            <person name="Mavromatis K."/>
            <person name="Chen A."/>
            <person name="Palaniappan K."/>
            <person name="Land M."/>
            <person name="Hauser L."/>
            <person name="Chang Y.J."/>
            <person name="Jeffries C.D."/>
            <person name="Bristow J."/>
            <person name="Eisen J.A."/>
            <person name="Markowitz V."/>
            <person name="Hugenholtz P."/>
            <person name="Kyrpides N.C."/>
            <person name="Klenk H.P."/>
        </authorList>
    </citation>
    <scope>NUCLEOTIDE SEQUENCE [LARGE SCALE GENOMIC DNA]</scope>
    <source>
        <strain evidence="3">DSM 44728 / CIP 108903 / NRRL B-16338 / NBRC 102104 / LLR-40K-21</strain>
    </source>
</reference>
<dbReference type="SUPFAM" id="SSF53474">
    <property type="entry name" value="alpha/beta-Hydrolases"/>
    <property type="match status" value="1"/>
</dbReference>
<dbReference type="Pfam" id="PF00561">
    <property type="entry name" value="Abhydrolase_1"/>
    <property type="match status" value="1"/>
</dbReference>
<dbReference type="eggNOG" id="COG0596">
    <property type="taxonomic scope" value="Bacteria"/>
</dbReference>
<dbReference type="EMBL" id="CP001778">
    <property type="protein sequence ID" value="ADD45661.1"/>
    <property type="molecule type" value="Genomic_DNA"/>
</dbReference>
<dbReference type="STRING" id="446470.Snas_6037"/>